<accession>A0ABR8DVH2</accession>
<dbReference type="EMBL" id="JACJSI010000085">
    <property type="protein sequence ID" value="MBD2533194.1"/>
    <property type="molecule type" value="Genomic_DNA"/>
</dbReference>
<organism evidence="2 3">
    <name type="scientific">Nostoc flagelliforme FACHB-838</name>
    <dbReference type="NCBI Taxonomy" id="2692904"/>
    <lineage>
        <taxon>Bacteria</taxon>
        <taxon>Bacillati</taxon>
        <taxon>Cyanobacteriota</taxon>
        <taxon>Cyanophyceae</taxon>
        <taxon>Nostocales</taxon>
        <taxon>Nostocaceae</taxon>
        <taxon>Nostoc</taxon>
    </lineage>
</organism>
<evidence type="ECO:0000256" key="1">
    <source>
        <dbReference type="SAM" id="Phobius"/>
    </source>
</evidence>
<dbReference type="RefSeq" id="WP_190943781.1">
    <property type="nucleotide sequence ID" value="NZ_JACJSI010000085.1"/>
</dbReference>
<keyword evidence="1" id="KW-1133">Transmembrane helix</keyword>
<keyword evidence="1" id="KW-0812">Transmembrane</keyword>
<gene>
    <name evidence="2" type="ORF">H6G97_27935</name>
</gene>
<sequence length="47" mass="5052">MLQTKGVAGQQLLQVVAQLAHAVAATGLVGGQVLTYEFIYFLKSKIF</sequence>
<feature type="transmembrane region" description="Helical" evidence="1">
    <location>
        <begin position="20"/>
        <end position="42"/>
    </location>
</feature>
<dbReference type="Proteomes" id="UP000623440">
    <property type="component" value="Unassembled WGS sequence"/>
</dbReference>
<protein>
    <submittedName>
        <fullName evidence="2">Uncharacterized protein</fullName>
    </submittedName>
</protein>
<evidence type="ECO:0000313" key="3">
    <source>
        <dbReference type="Proteomes" id="UP000623440"/>
    </source>
</evidence>
<proteinExistence type="predicted"/>
<comment type="caution">
    <text evidence="2">The sequence shown here is derived from an EMBL/GenBank/DDBJ whole genome shotgun (WGS) entry which is preliminary data.</text>
</comment>
<reference evidence="2 3" key="1">
    <citation type="journal article" date="2020" name="ISME J.">
        <title>Comparative genomics reveals insights into cyanobacterial evolution and habitat adaptation.</title>
        <authorList>
            <person name="Chen M.Y."/>
            <person name="Teng W.K."/>
            <person name="Zhao L."/>
            <person name="Hu C.X."/>
            <person name="Zhou Y.K."/>
            <person name="Han B.P."/>
            <person name="Song L.R."/>
            <person name="Shu W.S."/>
        </authorList>
    </citation>
    <scope>NUCLEOTIDE SEQUENCE [LARGE SCALE GENOMIC DNA]</scope>
    <source>
        <strain evidence="2 3">FACHB-838</strain>
    </source>
</reference>
<evidence type="ECO:0000313" key="2">
    <source>
        <dbReference type="EMBL" id="MBD2533194.1"/>
    </source>
</evidence>
<keyword evidence="3" id="KW-1185">Reference proteome</keyword>
<name>A0ABR8DVH2_9NOSO</name>
<keyword evidence="1" id="KW-0472">Membrane</keyword>